<reference evidence="16" key="1">
    <citation type="submission" date="2022-03" db="EMBL/GenBank/DDBJ databases">
        <title>Draft genome sequence of Aduncisulcus paluster, a free-living microaerophilic Fornicata.</title>
        <authorList>
            <person name="Yuyama I."/>
            <person name="Kume K."/>
            <person name="Tamura T."/>
            <person name="Inagaki Y."/>
            <person name="Hashimoto T."/>
        </authorList>
    </citation>
    <scope>NUCLEOTIDE SEQUENCE</scope>
    <source>
        <strain evidence="16">NY0171</strain>
    </source>
</reference>
<evidence type="ECO:0000259" key="15">
    <source>
        <dbReference type="Pfam" id="PF03460"/>
    </source>
</evidence>
<dbReference type="NCBIfam" id="NF002537">
    <property type="entry name" value="PRK02090.1"/>
    <property type="match status" value="1"/>
</dbReference>
<evidence type="ECO:0000256" key="3">
    <source>
        <dbReference type="ARBA" id="ARBA00010429"/>
    </source>
</evidence>
<keyword evidence="8" id="KW-0408">Iron</keyword>
<dbReference type="Gene3D" id="3.40.50.620">
    <property type="entry name" value="HUPs"/>
    <property type="match status" value="2"/>
</dbReference>
<dbReference type="InterPro" id="IPR002500">
    <property type="entry name" value="PAPS_reduct_dom"/>
</dbReference>
<keyword evidence="4" id="KW-0004">4Fe-4S</keyword>
<dbReference type="Gene3D" id="3.90.480.20">
    <property type="match status" value="1"/>
</dbReference>
<keyword evidence="9" id="KW-0411">Iron-sulfur</keyword>
<dbReference type="HAMAP" id="MF_00063">
    <property type="entry name" value="CysH"/>
    <property type="match status" value="1"/>
</dbReference>
<evidence type="ECO:0000256" key="1">
    <source>
        <dbReference type="ARBA" id="ARBA00001929"/>
    </source>
</evidence>
<gene>
    <name evidence="16" type="ORF">ADUPG1_002031</name>
</gene>
<feature type="domain" description="Phosphoadenosine phosphosulphate reductase" evidence="14">
    <location>
        <begin position="712"/>
        <end position="888"/>
    </location>
</feature>
<comment type="pathway">
    <text evidence="2">Nitrogen metabolism; nitrate reduction (assimilation).</text>
</comment>
<organism evidence="16 17">
    <name type="scientific">Aduncisulcus paluster</name>
    <dbReference type="NCBI Taxonomy" id="2918883"/>
    <lineage>
        <taxon>Eukaryota</taxon>
        <taxon>Metamonada</taxon>
        <taxon>Carpediemonas-like organisms</taxon>
        <taxon>Aduncisulcus</taxon>
    </lineage>
</organism>
<proteinExistence type="inferred from homology"/>
<feature type="non-terminal residue" evidence="16">
    <location>
        <position position="888"/>
    </location>
</feature>
<dbReference type="Gene3D" id="3.90.480.10">
    <property type="entry name" value="Sulfite Reductase Hemoprotein,Domain 2"/>
    <property type="match status" value="1"/>
</dbReference>
<evidence type="ECO:0000259" key="14">
    <source>
        <dbReference type="Pfam" id="PF01507"/>
    </source>
</evidence>
<dbReference type="CDD" id="cd23945">
    <property type="entry name" value="PAPS_reductase"/>
    <property type="match status" value="1"/>
</dbReference>
<comment type="similarity">
    <text evidence="3">Belongs to the nitrite and sulfite reductase 4Fe-4S domain family.</text>
</comment>
<evidence type="ECO:0000256" key="6">
    <source>
        <dbReference type="ARBA" id="ARBA00022723"/>
    </source>
</evidence>
<accession>A0ABQ5KFW4</accession>
<keyword evidence="6" id="KW-0479">Metal-binding</keyword>
<dbReference type="Pfam" id="PF03460">
    <property type="entry name" value="NIR_SIR_ferr"/>
    <property type="match status" value="2"/>
</dbReference>
<dbReference type="PANTHER" id="PTHR32439">
    <property type="entry name" value="FERREDOXIN--NITRITE REDUCTASE, CHLOROPLASTIC"/>
    <property type="match status" value="1"/>
</dbReference>
<dbReference type="EMBL" id="BQXS01002132">
    <property type="protein sequence ID" value="GKT31430.1"/>
    <property type="molecule type" value="Genomic_DNA"/>
</dbReference>
<feature type="non-terminal residue" evidence="16">
    <location>
        <position position="1"/>
    </location>
</feature>
<protein>
    <recommendedName>
        <fullName evidence="11">Ferredoxin--nitrite reductase, chloroplastic</fullName>
        <ecNumber evidence="10">1.7.7.1</ecNumber>
    </recommendedName>
</protein>
<name>A0ABQ5KFW4_9EUKA</name>
<dbReference type="Gene3D" id="3.30.413.10">
    <property type="entry name" value="Sulfite Reductase Hemoprotein, domain 1"/>
    <property type="match status" value="1"/>
</dbReference>
<evidence type="ECO:0000256" key="4">
    <source>
        <dbReference type="ARBA" id="ARBA00022485"/>
    </source>
</evidence>
<evidence type="ECO:0000256" key="11">
    <source>
        <dbReference type="ARBA" id="ARBA00040459"/>
    </source>
</evidence>
<dbReference type="InterPro" id="IPR006067">
    <property type="entry name" value="NO2/SO3_Rdtase_4Fe4S_dom"/>
</dbReference>
<feature type="domain" description="Phosphoadenosine phosphosulphate reductase" evidence="14">
    <location>
        <begin position="518"/>
        <end position="685"/>
    </location>
</feature>
<dbReference type="InterPro" id="IPR005117">
    <property type="entry name" value="NiRdtase/SiRdtase_haem-b_fer"/>
</dbReference>
<keyword evidence="17" id="KW-1185">Reference proteome</keyword>
<feature type="domain" description="Nitrite/Sulfite reductase ferredoxin-like" evidence="15">
    <location>
        <begin position="267"/>
        <end position="329"/>
    </location>
</feature>
<dbReference type="SUPFAM" id="SSF52402">
    <property type="entry name" value="Adenine nucleotide alpha hydrolases-like"/>
    <property type="match status" value="2"/>
</dbReference>
<keyword evidence="5" id="KW-0349">Heme</keyword>
<evidence type="ECO:0000256" key="7">
    <source>
        <dbReference type="ARBA" id="ARBA00023002"/>
    </source>
</evidence>
<dbReference type="InterPro" id="IPR006066">
    <property type="entry name" value="NO2/SO3_Rdtase_FeS/sirohaem_BS"/>
</dbReference>
<dbReference type="InterPro" id="IPR045854">
    <property type="entry name" value="NO2/SO3_Rdtase_4Fe4S_sf"/>
</dbReference>
<feature type="domain" description="Nitrite/sulphite reductase 4Fe-4S" evidence="13">
    <location>
        <begin position="113"/>
        <end position="195"/>
    </location>
</feature>
<dbReference type="NCBIfam" id="NF003587">
    <property type="entry name" value="PRK05253.1"/>
    <property type="match status" value="1"/>
</dbReference>
<evidence type="ECO:0000313" key="16">
    <source>
        <dbReference type="EMBL" id="GKT31430.1"/>
    </source>
</evidence>
<dbReference type="PRINTS" id="PR00397">
    <property type="entry name" value="SIROHAEM"/>
</dbReference>
<dbReference type="SUPFAM" id="SSF55124">
    <property type="entry name" value="Nitrite/Sulfite reductase N-terminal domain-like"/>
    <property type="match status" value="2"/>
</dbReference>
<dbReference type="Pfam" id="PF01507">
    <property type="entry name" value="PAPS_reduct"/>
    <property type="match status" value="2"/>
</dbReference>
<dbReference type="Pfam" id="PF01077">
    <property type="entry name" value="NIR_SIR"/>
    <property type="match status" value="2"/>
</dbReference>
<dbReference type="PANTHER" id="PTHR32439:SF0">
    <property type="entry name" value="FERREDOXIN--NITRITE REDUCTASE, CHLOROPLASTIC"/>
    <property type="match status" value="1"/>
</dbReference>
<dbReference type="PROSITE" id="PS00365">
    <property type="entry name" value="NIR_SIR"/>
    <property type="match status" value="1"/>
</dbReference>
<evidence type="ECO:0000256" key="2">
    <source>
        <dbReference type="ARBA" id="ARBA00005096"/>
    </source>
</evidence>
<dbReference type="InterPro" id="IPR014729">
    <property type="entry name" value="Rossmann-like_a/b/a_fold"/>
</dbReference>
<dbReference type="InterPro" id="IPR036136">
    <property type="entry name" value="Nit/Sulf_reduc_fer-like_dom_sf"/>
</dbReference>
<keyword evidence="7" id="KW-0560">Oxidoreductase</keyword>
<comment type="cofactor">
    <cofactor evidence="1">
        <name>siroheme</name>
        <dbReference type="ChEBI" id="CHEBI:60052"/>
    </cofactor>
</comment>
<evidence type="ECO:0000256" key="9">
    <source>
        <dbReference type="ARBA" id="ARBA00023014"/>
    </source>
</evidence>
<evidence type="ECO:0000256" key="5">
    <source>
        <dbReference type="ARBA" id="ARBA00022617"/>
    </source>
</evidence>
<dbReference type="InterPro" id="IPR004511">
    <property type="entry name" value="PAPS/APS_Rdtase"/>
</dbReference>
<evidence type="ECO:0000313" key="17">
    <source>
        <dbReference type="Proteomes" id="UP001057375"/>
    </source>
</evidence>
<dbReference type="InterPro" id="IPR051329">
    <property type="entry name" value="NIR_SIR_4Fe-4S"/>
</dbReference>
<dbReference type="EC" id="1.7.7.1" evidence="10"/>
<evidence type="ECO:0000256" key="8">
    <source>
        <dbReference type="ARBA" id="ARBA00023004"/>
    </source>
</evidence>
<dbReference type="Proteomes" id="UP001057375">
    <property type="component" value="Unassembled WGS sequence"/>
</dbReference>
<evidence type="ECO:0000256" key="10">
    <source>
        <dbReference type="ARBA" id="ARBA00038893"/>
    </source>
</evidence>
<comment type="caution">
    <text evidence="16">The sequence shown here is derived from an EMBL/GenBank/DDBJ whole genome shotgun (WGS) entry which is preliminary data.</text>
</comment>
<evidence type="ECO:0000256" key="12">
    <source>
        <dbReference type="ARBA" id="ARBA00048538"/>
    </source>
</evidence>
<feature type="domain" description="Nitrite/Sulfite reductase ferredoxin-like" evidence="15">
    <location>
        <begin position="43"/>
        <end position="105"/>
    </location>
</feature>
<sequence length="888" mass="99175">QGFESIDKTDLRGRFRWWGLYTQRKPGYDGSWTGDENTDMLEDEHFMLRVRSDGGALTVNALRTLGDLSTKYARDTADLSDRENVQYHWIRVEDMPEIWRRLDEVGLHTTQACGDCPRVILGSPLAGESLDEVLDPTPAIDEIVRRYIGKKEYANLPRKFKTAISGLQDVVHEINDVAFIGVVHPEHGPGLDVWVPDVWEGVVSIFRDYGYRRLRAKARLKFLVKDWGVEKFREVLETEYLKRKLIDGPALVPPPHPIDHVGVQRLKNGLNAVGVSPIAGRVSGTILSAVADLAEKAGSDRVRFTPYQKLIILDVPDDKIGELTEGLDALGLPSRPSHWRKNLMACTGIEFCKLSFTETRKRAQDLVPELDKRLDDLNAQIDTPVTININGCPNSCARSQVADIGFKGQMVDDGDGNSVEGFQVHLGGSLGLDSGFGRKLRQHKVTSTELGDYIDRVVRNFVSQRTDGERFAQWATTTKDLDALRALAERGAAELQGASAEELLRWTDENFGSDPHTYVVASNMQDAVLVDLAAQVRPGVDVLFLDTGYHFAETIGTRDAVESVYDIHVVNVAPEQTVAQQDELVGKDLFASDPAECCRLRKVVPLRKSLAGYSAWVTGLRRVDAPTRANAPLISFDEAFGLVKINAIAAWTDEDMQKYIDEHGTLVNPLVDEGYPSIGCAPCTAKPTETLTDLESESIHIIREVAGEFERPVLLFSGGKDSTVLLHTALKAFWPAPLPFALLHVDTGHNLPEVLAFRDEIVERHNLRLVVANVEDYLADGRLTERPDGIRNPLQTIPLLEAITDNKFDAVLGGGRRDEERSRAKERIFSLRNAFGQWDPKKQRPELWSLYNGRHAPGEHVRVFPISNWTELDVWRYIARENVQLASL</sequence>
<dbReference type="SUPFAM" id="SSF56014">
    <property type="entry name" value="Nitrite and sulphite reductase 4Fe-4S domain-like"/>
    <property type="match status" value="2"/>
</dbReference>
<evidence type="ECO:0000259" key="13">
    <source>
        <dbReference type="Pfam" id="PF01077"/>
    </source>
</evidence>
<comment type="catalytic activity">
    <reaction evidence="12">
        <text>6 oxidized [2Fe-2S]-[ferredoxin] + NH4(+) + 2 H2O = nitrite + 6 reduced [2Fe-2S]-[ferredoxin] + 8 H(+)</text>
        <dbReference type="Rhea" id="RHEA:18041"/>
        <dbReference type="Rhea" id="RHEA-COMP:10000"/>
        <dbReference type="Rhea" id="RHEA-COMP:10001"/>
        <dbReference type="ChEBI" id="CHEBI:15377"/>
        <dbReference type="ChEBI" id="CHEBI:15378"/>
        <dbReference type="ChEBI" id="CHEBI:16301"/>
        <dbReference type="ChEBI" id="CHEBI:28938"/>
        <dbReference type="ChEBI" id="CHEBI:33737"/>
        <dbReference type="ChEBI" id="CHEBI:33738"/>
        <dbReference type="EC" id="1.7.7.1"/>
    </reaction>
</comment>
<feature type="domain" description="Nitrite/sulphite reductase 4Fe-4S" evidence="13">
    <location>
        <begin position="342"/>
        <end position="475"/>
    </location>
</feature>